<dbReference type="RefSeq" id="WP_382353136.1">
    <property type="nucleotide sequence ID" value="NZ_JBHSMC010000020.1"/>
</dbReference>
<accession>A0ABW0LJ80</accession>
<dbReference type="Proteomes" id="UP001596147">
    <property type="component" value="Unassembled WGS sequence"/>
</dbReference>
<proteinExistence type="predicted"/>
<dbReference type="EMBL" id="JBHSMC010000020">
    <property type="protein sequence ID" value="MFC5465950.1"/>
    <property type="molecule type" value="Genomic_DNA"/>
</dbReference>
<reference evidence="2" key="1">
    <citation type="journal article" date="2019" name="Int. J. Syst. Evol. Microbiol.">
        <title>The Global Catalogue of Microorganisms (GCM) 10K type strain sequencing project: providing services to taxonomists for standard genome sequencing and annotation.</title>
        <authorList>
            <consortium name="The Broad Institute Genomics Platform"/>
            <consortium name="The Broad Institute Genome Sequencing Center for Infectious Disease"/>
            <person name="Wu L."/>
            <person name="Ma J."/>
        </authorList>
    </citation>
    <scope>NUCLEOTIDE SEQUENCE [LARGE SCALE GENOMIC DNA]</scope>
    <source>
        <strain evidence="2">CGMCC 1.12237</strain>
    </source>
</reference>
<evidence type="ECO:0000313" key="1">
    <source>
        <dbReference type="EMBL" id="MFC5465950.1"/>
    </source>
</evidence>
<name>A0ABW0LJ80_9BACI</name>
<keyword evidence="2" id="KW-1185">Reference proteome</keyword>
<gene>
    <name evidence="1" type="ORF">ACFPM4_14555</name>
</gene>
<sequence>MKTIKTLYLECIEFEELVMAHYLLCLIQEGKVQFHDDVSVLRTVEASSVEKVRHLIDKNYLRFCTIKMYEMQVAERKWALVYANSPEEAKEYLWRTRGEKAWDCREPLMDFDIPYDNRRVTYRDLKKEFNKFPCFVRYFENCLRPIA</sequence>
<protein>
    <submittedName>
        <fullName evidence="1">Uncharacterized protein</fullName>
    </submittedName>
</protein>
<organism evidence="1 2">
    <name type="scientific">Lederbergia graminis</name>
    <dbReference type="NCBI Taxonomy" id="735518"/>
    <lineage>
        <taxon>Bacteria</taxon>
        <taxon>Bacillati</taxon>
        <taxon>Bacillota</taxon>
        <taxon>Bacilli</taxon>
        <taxon>Bacillales</taxon>
        <taxon>Bacillaceae</taxon>
        <taxon>Lederbergia</taxon>
    </lineage>
</organism>
<evidence type="ECO:0000313" key="2">
    <source>
        <dbReference type="Proteomes" id="UP001596147"/>
    </source>
</evidence>
<comment type="caution">
    <text evidence="1">The sequence shown here is derived from an EMBL/GenBank/DDBJ whole genome shotgun (WGS) entry which is preliminary data.</text>
</comment>